<dbReference type="InterPro" id="IPR011048">
    <property type="entry name" value="Haem_d1_sf"/>
</dbReference>
<keyword evidence="2" id="KW-0812">Transmembrane</keyword>
<protein>
    <submittedName>
        <fullName evidence="3">Uncharacterized protein</fullName>
    </submittedName>
</protein>
<evidence type="ECO:0000313" key="4">
    <source>
        <dbReference type="Proteomes" id="UP000178946"/>
    </source>
</evidence>
<feature type="region of interest" description="Disordered" evidence="1">
    <location>
        <begin position="126"/>
        <end position="145"/>
    </location>
</feature>
<evidence type="ECO:0000313" key="3">
    <source>
        <dbReference type="EMBL" id="OGM91623.1"/>
    </source>
</evidence>
<organism evidence="3 4">
    <name type="scientific">Candidatus Wolfebacteria bacterium RIFCSPLOWO2_01_FULL_45_19</name>
    <dbReference type="NCBI Taxonomy" id="1802557"/>
    <lineage>
        <taxon>Bacteria</taxon>
        <taxon>Candidatus Wolfeibacteriota</taxon>
    </lineage>
</organism>
<dbReference type="AlphaFoldDB" id="A0A1F8DSK8"/>
<evidence type="ECO:0000256" key="2">
    <source>
        <dbReference type="SAM" id="Phobius"/>
    </source>
</evidence>
<dbReference type="STRING" id="1802557.A3A20_01645"/>
<dbReference type="Proteomes" id="UP000178946">
    <property type="component" value="Unassembled WGS sequence"/>
</dbReference>
<dbReference type="InterPro" id="IPR013211">
    <property type="entry name" value="LVIVD"/>
</dbReference>
<reference evidence="3 4" key="1">
    <citation type="journal article" date="2016" name="Nat. Commun.">
        <title>Thousands of microbial genomes shed light on interconnected biogeochemical processes in an aquifer system.</title>
        <authorList>
            <person name="Anantharaman K."/>
            <person name="Brown C.T."/>
            <person name="Hug L.A."/>
            <person name="Sharon I."/>
            <person name="Castelle C.J."/>
            <person name="Probst A.J."/>
            <person name="Thomas B.C."/>
            <person name="Singh A."/>
            <person name="Wilkins M.J."/>
            <person name="Karaoz U."/>
            <person name="Brodie E.L."/>
            <person name="Williams K.H."/>
            <person name="Hubbard S.S."/>
            <person name="Banfield J.F."/>
        </authorList>
    </citation>
    <scope>NUCLEOTIDE SEQUENCE [LARGE SCALE GENOMIC DNA]</scope>
</reference>
<feature type="transmembrane region" description="Helical" evidence="2">
    <location>
        <begin position="12"/>
        <end position="38"/>
    </location>
</feature>
<dbReference type="SUPFAM" id="SSF51004">
    <property type="entry name" value="C-terminal (heme d1) domain of cytochrome cd1-nitrite reductase"/>
    <property type="match status" value="1"/>
</dbReference>
<evidence type="ECO:0000256" key="1">
    <source>
        <dbReference type="SAM" id="MobiDB-lite"/>
    </source>
</evidence>
<comment type="caution">
    <text evidence="3">The sequence shown here is derived from an EMBL/GenBank/DDBJ whole genome shotgun (WGS) entry which is preliminary data.</text>
</comment>
<sequence>MKKGELAGNKGQSVLEILIALGVIIVSVSAASMIFFGAQSSVVDAQLSGEAAYLAKEAIETARAEARGDFNSLTSSSSTKNEFLTETTIEDVDDNTKRVTTRVSWQTDPLREQEVELVTYVTRWRDVVPPPDTGDTGGGGLSGDWQNPRTLGSIDLGPGNQATDLDVVNKIVYISAEASAEAKPDFFIIDATNGQNPFVVSSLNTGPSLNAVDASLNYAYVGNKEADRELQIINISNPSSPSLIVSYAVPGIDDSSSKGTAVFYTNNKVYLGTNKVVGPEFHIIDVSNPGSPQLLGSYEVDDNVNDIYVRDGRAYLATDLGGAGLIILGIDNPSSITFLGQGFSSDTNSVVNINGSLTVIGPAQDFYTVDTSNPANITTLGSINIGNIMNDMINRDYLVFLATSNSNREFQVINISNPNNPTLHSFFNFSQVATGVDYEDNLVYVSVRSNDALRIITSSP</sequence>
<keyword evidence="2" id="KW-1133">Transmembrane helix</keyword>
<dbReference type="Pfam" id="PF08309">
    <property type="entry name" value="LVIVD"/>
    <property type="match status" value="4"/>
</dbReference>
<accession>A0A1F8DSK8</accession>
<proteinExistence type="predicted"/>
<name>A0A1F8DSK8_9BACT</name>
<dbReference type="EMBL" id="MGIR01000001">
    <property type="protein sequence ID" value="OGM91623.1"/>
    <property type="molecule type" value="Genomic_DNA"/>
</dbReference>
<gene>
    <name evidence="3" type="ORF">A3A20_01645</name>
</gene>
<keyword evidence="2" id="KW-0472">Membrane</keyword>